<dbReference type="PANTHER" id="PTHR42085:SF1">
    <property type="entry name" value="F-BOX DOMAIN-CONTAINING PROTEIN"/>
    <property type="match status" value="1"/>
</dbReference>
<dbReference type="PANTHER" id="PTHR42085">
    <property type="entry name" value="F-BOX DOMAIN-CONTAINING PROTEIN"/>
    <property type="match status" value="1"/>
</dbReference>
<organism evidence="1 2">
    <name type="scientific">Pyrenophora tritici-repentis</name>
    <dbReference type="NCBI Taxonomy" id="45151"/>
    <lineage>
        <taxon>Eukaryota</taxon>
        <taxon>Fungi</taxon>
        <taxon>Dikarya</taxon>
        <taxon>Ascomycota</taxon>
        <taxon>Pezizomycotina</taxon>
        <taxon>Dothideomycetes</taxon>
        <taxon>Pleosporomycetidae</taxon>
        <taxon>Pleosporales</taxon>
        <taxon>Pleosporineae</taxon>
        <taxon>Pleosporaceae</taxon>
        <taxon>Pyrenophora</taxon>
    </lineage>
</organism>
<keyword evidence="2" id="KW-1185">Reference proteome</keyword>
<dbReference type="OrthoDB" id="5413827at2759"/>
<dbReference type="EMBL" id="NRDI02000006">
    <property type="protein sequence ID" value="KAI1515225.1"/>
    <property type="molecule type" value="Genomic_DNA"/>
</dbReference>
<proteinExistence type="predicted"/>
<dbReference type="InterPro" id="IPR038883">
    <property type="entry name" value="AN11006-like"/>
</dbReference>
<name>A0A2W1D4G8_9PLEO</name>
<dbReference type="AlphaFoldDB" id="A0A2W1D4G8"/>
<reference evidence="2" key="1">
    <citation type="journal article" date="2022" name="Microb. Genom.">
        <title>A global pangenome for the wheat fungal pathogen Pyrenophora tritici-repentis and prediction of effector protein structural homology.</title>
        <authorList>
            <person name="Moolhuijzen P.M."/>
            <person name="See P.T."/>
            <person name="Shi G."/>
            <person name="Powell H.R."/>
            <person name="Cockram J."/>
            <person name="Jorgensen L.N."/>
            <person name="Benslimane H."/>
            <person name="Strelkov S.E."/>
            <person name="Turner J."/>
            <person name="Liu Z."/>
            <person name="Moffat C.S."/>
        </authorList>
    </citation>
    <scope>NUCLEOTIDE SEQUENCE [LARGE SCALE GENOMIC DNA]</scope>
</reference>
<dbReference type="OMA" id="RTWEYPR"/>
<gene>
    <name evidence="1" type="ORF">Ptr86124_005226</name>
</gene>
<sequence>MSASTPSASTASERRTLTWEEYGVVPVPQRKPLLTPEEEQEKLKQRKAEIFKRNQDKSPLMRLPAELRLKIYDYVFHTAPIRPYREHRLYGRWAYSNRQLRLLQVCSQVNSEACFVPFTCNVFAGFADQVLELVLTRLPREKADKITKVEIDADAFAVYREGDIPGVGLQPWFTNELAGLAGLRGLKEVVLLWFGSDVRVVGQSLLADMSGVFQAAGRGDVRIVVKV</sequence>
<accession>A0A2W1D4G8</accession>
<protein>
    <submittedName>
        <fullName evidence="1">Uncharacterized protein</fullName>
    </submittedName>
</protein>
<dbReference type="Proteomes" id="UP000249757">
    <property type="component" value="Unassembled WGS sequence"/>
</dbReference>
<evidence type="ECO:0000313" key="1">
    <source>
        <dbReference type="EMBL" id="KAI1515225.1"/>
    </source>
</evidence>
<evidence type="ECO:0000313" key="2">
    <source>
        <dbReference type="Proteomes" id="UP000249757"/>
    </source>
</evidence>
<comment type="caution">
    <text evidence="1">The sequence shown here is derived from an EMBL/GenBank/DDBJ whole genome shotgun (WGS) entry which is preliminary data.</text>
</comment>